<accession>A0A084WS70</accession>
<feature type="region of interest" description="Disordered" evidence="1">
    <location>
        <begin position="1"/>
        <end position="20"/>
    </location>
</feature>
<protein>
    <submittedName>
        <fullName evidence="2 3">Protein CBG09778</fullName>
    </submittedName>
</protein>
<dbReference type="EMBL" id="ATLV01026345">
    <property type="status" value="NOT_ANNOTATED_CDS"/>
    <property type="molecule type" value="Genomic_DNA"/>
</dbReference>
<organism evidence="2">
    <name type="scientific">Anopheles sinensis</name>
    <name type="common">Mosquito</name>
    <dbReference type="NCBI Taxonomy" id="74873"/>
    <lineage>
        <taxon>Eukaryota</taxon>
        <taxon>Metazoa</taxon>
        <taxon>Ecdysozoa</taxon>
        <taxon>Arthropoda</taxon>
        <taxon>Hexapoda</taxon>
        <taxon>Insecta</taxon>
        <taxon>Pterygota</taxon>
        <taxon>Neoptera</taxon>
        <taxon>Endopterygota</taxon>
        <taxon>Diptera</taxon>
        <taxon>Nematocera</taxon>
        <taxon>Culicoidea</taxon>
        <taxon>Culicidae</taxon>
        <taxon>Anophelinae</taxon>
        <taxon>Anopheles</taxon>
    </lineage>
</organism>
<evidence type="ECO:0000313" key="4">
    <source>
        <dbReference type="Proteomes" id="UP000030765"/>
    </source>
</evidence>
<sequence length="194" mass="21331">MARIPTRTRPSRTSRCGSNGTHARMLAEGMHCSSIESGDVDAPDATGRWEDNGGIKSNHKNEIRSMEQTRWVNRRKMEGARGVSLPSRQVPPATSGRETVATGEGFVSFRISFRDYPFPFPVLPEVLWTVSGQLFPLCLYFRLLFSAWLTFVPSPAAIVFASHANVAGRIGNQARVGMTNLDSFPGQLSTLAEC</sequence>
<reference evidence="2 4" key="1">
    <citation type="journal article" date="2014" name="BMC Genomics">
        <title>Genome sequence of Anopheles sinensis provides insight into genetics basis of mosquito competence for malaria parasites.</title>
        <authorList>
            <person name="Zhou D."/>
            <person name="Zhang D."/>
            <person name="Ding G."/>
            <person name="Shi L."/>
            <person name="Hou Q."/>
            <person name="Ye Y."/>
            <person name="Xu Y."/>
            <person name="Zhou H."/>
            <person name="Xiong C."/>
            <person name="Li S."/>
            <person name="Yu J."/>
            <person name="Hong S."/>
            <person name="Yu X."/>
            <person name="Zou P."/>
            <person name="Chen C."/>
            <person name="Chang X."/>
            <person name="Wang W."/>
            <person name="Lv Y."/>
            <person name="Sun Y."/>
            <person name="Ma L."/>
            <person name="Shen B."/>
            <person name="Zhu C."/>
        </authorList>
    </citation>
    <scope>NUCLEOTIDE SEQUENCE [LARGE SCALE GENOMIC DNA]</scope>
</reference>
<proteinExistence type="predicted"/>
<dbReference type="AlphaFoldDB" id="A0A084WS70"/>
<dbReference type="VEuPathDB" id="VectorBase:ASIC021360"/>
<dbReference type="EMBL" id="KE525410">
    <property type="protein sequence ID" value="KFB53064.1"/>
    <property type="molecule type" value="Genomic_DNA"/>
</dbReference>
<name>A0A084WS70_ANOSI</name>
<keyword evidence="4" id="KW-1185">Reference proteome</keyword>
<evidence type="ECO:0000313" key="3">
    <source>
        <dbReference type="EnsemblMetazoa" id="ASIC021360-PA"/>
    </source>
</evidence>
<dbReference type="EnsemblMetazoa" id="ASIC021360-RA">
    <property type="protein sequence ID" value="ASIC021360-PA"/>
    <property type="gene ID" value="ASIC021360"/>
</dbReference>
<reference evidence="3" key="2">
    <citation type="submission" date="2020-05" db="UniProtKB">
        <authorList>
            <consortium name="EnsemblMetazoa"/>
        </authorList>
    </citation>
    <scope>IDENTIFICATION</scope>
</reference>
<dbReference type="Proteomes" id="UP000030765">
    <property type="component" value="Unassembled WGS sequence"/>
</dbReference>
<evidence type="ECO:0000313" key="2">
    <source>
        <dbReference type="EMBL" id="KFB53064.1"/>
    </source>
</evidence>
<feature type="region of interest" description="Disordered" evidence="1">
    <location>
        <begin position="39"/>
        <end position="64"/>
    </location>
</feature>
<feature type="compositionally biased region" description="Low complexity" evidence="1">
    <location>
        <begin position="1"/>
        <end position="15"/>
    </location>
</feature>
<evidence type="ECO:0000256" key="1">
    <source>
        <dbReference type="SAM" id="MobiDB-lite"/>
    </source>
</evidence>
<gene>
    <name evidence="2" type="ORF">ZHAS_00021360</name>
</gene>
<feature type="compositionally biased region" description="Basic and acidic residues" evidence="1">
    <location>
        <begin position="47"/>
        <end position="64"/>
    </location>
</feature>